<proteinExistence type="predicted"/>
<name>A0A6J4R891_9ACTN</name>
<organism evidence="3">
    <name type="scientific">uncultured Rubrobacteraceae bacterium</name>
    <dbReference type="NCBI Taxonomy" id="349277"/>
    <lineage>
        <taxon>Bacteria</taxon>
        <taxon>Bacillati</taxon>
        <taxon>Actinomycetota</taxon>
        <taxon>Rubrobacteria</taxon>
        <taxon>Rubrobacterales</taxon>
        <taxon>Rubrobacteraceae</taxon>
        <taxon>environmental samples</taxon>
    </lineage>
</organism>
<dbReference type="Pfam" id="PF21805">
    <property type="entry name" value="Imm5_like"/>
    <property type="match status" value="1"/>
</dbReference>
<dbReference type="AlphaFoldDB" id="A0A6J4R891"/>
<reference evidence="3" key="1">
    <citation type="submission" date="2020-02" db="EMBL/GenBank/DDBJ databases">
        <authorList>
            <person name="Meier V. D."/>
        </authorList>
    </citation>
    <scope>NUCLEOTIDE SEQUENCE</scope>
    <source>
        <strain evidence="3">AVDCRST_MAG25</strain>
    </source>
</reference>
<feature type="compositionally biased region" description="Basic and acidic residues" evidence="1">
    <location>
        <begin position="120"/>
        <end position="135"/>
    </location>
</feature>
<evidence type="ECO:0000256" key="1">
    <source>
        <dbReference type="SAM" id="MobiDB-lite"/>
    </source>
</evidence>
<protein>
    <recommendedName>
        <fullName evidence="2">Imm-5-like domain-containing protein</fullName>
    </recommendedName>
</protein>
<evidence type="ECO:0000313" key="3">
    <source>
        <dbReference type="EMBL" id="CAA9467026.1"/>
    </source>
</evidence>
<feature type="compositionally biased region" description="Low complexity" evidence="1">
    <location>
        <begin position="103"/>
        <end position="119"/>
    </location>
</feature>
<accession>A0A6J4R891</accession>
<feature type="domain" description="Imm-5-like" evidence="2">
    <location>
        <begin position="3"/>
        <end position="132"/>
    </location>
</feature>
<gene>
    <name evidence="3" type="ORF">AVDCRST_MAG25-1653</name>
</gene>
<sequence>MRLDERDHRSLVLWAAECAEHVLPCFEEKYPKDDRPRNAVEAGRAWVRGELSTGEARAAAFAAHAAARDADGAAARAAARAAGHAAATAHVAGHAAHAATYAAAASTDAGVSTGSAATSSRERDRQYRRLPEHLRPVAFPARSNDC</sequence>
<dbReference type="EMBL" id="CADCVI010000098">
    <property type="protein sequence ID" value="CAA9467026.1"/>
    <property type="molecule type" value="Genomic_DNA"/>
</dbReference>
<evidence type="ECO:0000259" key="2">
    <source>
        <dbReference type="Pfam" id="PF21805"/>
    </source>
</evidence>
<dbReference type="InterPro" id="IPR048667">
    <property type="entry name" value="Imm5-like"/>
</dbReference>
<feature type="region of interest" description="Disordered" evidence="1">
    <location>
        <begin position="103"/>
        <end position="146"/>
    </location>
</feature>